<dbReference type="OrthoDB" id="7375466at2"/>
<evidence type="ECO:0000256" key="2">
    <source>
        <dbReference type="ARBA" id="ARBA00022448"/>
    </source>
</evidence>
<dbReference type="PROSITE" id="PS00216">
    <property type="entry name" value="SUGAR_TRANSPORT_1"/>
    <property type="match status" value="1"/>
</dbReference>
<evidence type="ECO:0000259" key="9">
    <source>
        <dbReference type="PROSITE" id="PS50850"/>
    </source>
</evidence>
<dbReference type="PROSITE" id="PS50850">
    <property type="entry name" value="MFS"/>
    <property type="match status" value="1"/>
</dbReference>
<name>A0A4R2IDS3_9ACTN</name>
<dbReference type="InterPro" id="IPR004638">
    <property type="entry name" value="EmrB-like"/>
</dbReference>
<dbReference type="Gene3D" id="1.20.1720.10">
    <property type="entry name" value="Multidrug resistance protein D"/>
    <property type="match status" value="1"/>
</dbReference>
<dbReference type="RefSeq" id="WP_158291092.1">
    <property type="nucleotide sequence ID" value="NZ_SLWR01000014.1"/>
</dbReference>
<dbReference type="InterPro" id="IPR005829">
    <property type="entry name" value="Sugar_transporter_CS"/>
</dbReference>
<dbReference type="AlphaFoldDB" id="A0A4R2IDS3"/>
<evidence type="ECO:0000256" key="5">
    <source>
        <dbReference type="ARBA" id="ARBA00022989"/>
    </source>
</evidence>
<dbReference type="GO" id="GO:0005886">
    <property type="term" value="C:plasma membrane"/>
    <property type="evidence" value="ECO:0007669"/>
    <property type="project" value="UniProtKB-SubCell"/>
</dbReference>
<protein>
    <submittedName>
        <fullName evidence="10">EmrB/QacA subfamily drug resistance transporter</fullName>
    </submittedName>
</protein>
<dbReference type="InterPro" id="IPR020846">
    <property type="entry name" value="MFS_dom"/>
</dbReference>
<feature type="transmembrane region" description="Helical" evidence="8">
    <location>
        <begin position="75"/>
        <end position="95"/>
    </location>
</feature>
<feature type="domain" description="Major facilitator superfamily (MFS) profile" evidence="9">
    <location>
        <begin position="37"/>
        <end position="483"/>
    </location>
</feature>
<feature type="transmembrane region" description="Helical" evidence="8">
    <location>
        <begin position="161"/>
        <end position="179"/>
    </location>
</feature>
<evidence type="ECO:0000256" key="3">
    <source>
        <dbReference type="ARBA" id="ARBA00022475"/>
    </source>
</evidence>
<keyword evidence="6 8" id="KW-0472">Membrane</keyword>
<dbReference type="PANTHER" id="PTHR42718">
    <property type="entry name" value="MAJOR FACILITATOR SUPERFAMILY MULTIDRUG TRANSPORTER MFSC"/>
    <property type="match status" value="1"/>
</dbReference>
<accession>A0A4R2IDS3</accession>
<dbReference type="PRINTS" id="PR01036">
    <property type="entry name" value="TCRTETB"/>
</dbReference>
<feature type="transmembrane region" description="Helical" evidence="8">
    <location>
        <begin position="355"/>
        <end position="374"/>
    </location>
</feature>
<dbReference type="EMBL" id="SLWR01000014">
    <property type="protein sequence ID" value="TCO42342.1"/>
    <property type="molecule type" value="Genomic_DNA"/>
</dbReference>
<evidence type="ECO:0000256" key="6">
    <source>
        <dbReference type="ARBA" id="ARBA00023136"/>
    </source>
</evidence>
<dbReference type="InterPro" id="IPR011701">
    <property type="entry name" value="MFS"/>
</dbReference>
<feature type="compositionally biased region" description="Polar residues" evidence="7">
    <location>
        <begin position="1"/>
        <end position="11"/>
    </location>
</feature>
<dbReference type="SUPFAM" id="SSF103473">
    <property type="entry name" value="MFS general substrate transporter"/>
    <property type="match status" value="1"/>
</dbReference>
<feature type="transmembrane region" description="Helical" evidence="8">
    <location>
        <begin position="326"/>
        <end position="348"/>
    </location>
</feature>
<dbReference type="Gene3D" id="1.20.1250.20">
    <property type="entry name" value="MFS general substrate transporter like domains"/>
    <property type="match status" value="1"/>
</dbReference>
<evidence type="ECO:0000313" key="11">
    <source>
        <dbReference type="Proteomes" id="UP000295573"/>
    </source>
</evidence>
<dbReference type="GO" id="GO:0022857">
    <property type="term" value="F:transmembrane transporter activity"/>
    <property type="evidence" value="ECO:0007669"/>
    <property type="project" value="InterPro"/>
</dbReference>
<evidence type="ECO:0000256" key="4">
    <source>
        <dbReference type="ARBA" id="ARBA00022692"/>
    </source>
</evidence>
<dbReference type="PANTHER" id="PTHR42718:SF42">
    <property type="entry name" value="EXPORT PROTEIN"/>
    <property type="match status" value="1"/>
</dbReference>
<comment type="subcellular location">
    <subcellularLocation>
        <location evidence="1">Cell membrane</location>
        <topology evidence="1">Multi-pass membrane protein</topology>
    </subcellularLocation>
</comment>
<reference evidence="10 11" key="1">
    <citation type="journal article" date="2015" name="Stand. Genomic Sci.">
        <title>Genomic Encyclopedia of Bacterial and Archaeal Type Strains, Phase III: the genomes of soil and plant-associated and newly described type strains.</title>
        <authorList>
            <person name="Whitman W.B."/>
            <person name="Woyke T."/>
            <person name="Klenk H.P."/>
            <person name="Zhou Y."/>
            <person name="Lilburn T.G."/>
            <person name="Beck B.J."/>
            <person name="De Vos P."/>
            <person name="Vandamme P."/>
            <person name="Eisen J.A."/>
            <person name="Garrity G."/>
            <person name="Hugenholtz P."/>
            <person name="Kyrpides N.C."/>
        </authorList>
    </citation>
    <scope>NUCLEOTIDE SEQUENCE [LARGE SCALE GENOMIC DNA]</scope>
    <source>
        <strain evidence="10 11">VKM Ac-2541</strain>
    </source>
</reference>
<keyword evidence="5 8" id="KW-1133">Transmembrane helix</keyword>
<keyword evidence="11" id="KW-1185">Reference proteome</keyword>
<dbReference type="CDD" id="cd17321">
    <property type="entry name" value="MFS_MMR_MDR_like"/>
    <property type="match status" value="1"/>
</dbReference>
<organism evidence="10 11">
    <name type="scientific">Kribbella antiqua</name>
    <dbReference type="NCBI Taxonomy" id="2512217"/>
    <lineage>
        <taxon>Bacteria</taxon>
        <taxon>Bacillati</taxon>
        <taxon>Actinomycetota</taxon>
        <taxon>Actinomycetes</taxon>
        <taxon>Propionibacteriales</taxon>
        <taxon>Kribbellaceae</taxon>
        <taxon>Kribbella</taxon>
    </lineage>
</organism>
<dbReference type="InterPro" id="IPR036259">
    <property type="entry name" value="MFS_trans_sf"/>
</dbReference>
<dbReference type="NCBIfam" id="TIGR00711">
    <property type="entry name" value="efflux_EmrB"/>
    <property type="match status" value="1"/>
</dbReference>
<sequence length="508" mass="51487">MTLNGKPTASGRTDARPGSDRGDGPLFALRSGTGIALVAATVLASMVGFLDAYMINVAVPAIGQDLHAGVSELQWVLTGYLITVASLLLLAGALADHFGRRRVLIVGLVVMLVASLCCAVAPNAAALIAARLIQGVGGALVVPSSLALLNGTLRASDRARAIGVWAGLSTLGTTLGPYGGGWLIDHASWRYVFLLNLPLIAAACWVLRAVPEVNSSRRPLSVDLPGGLLTVLGLGGVIYALTAGPASGWGDPLVLASGAVGVVCLAALVPVEQRRPTPMLQTSLFRIRQFVAINAATVLFYGALAAASYLVVLQCQLRLGYSATEAGAALIPESAVFLIVSPLIGGLVARVGTRCPMAAGILLVAGGFCWLSKAQPGDPYAAAILPGAILWGLGIGLTVAPLTAGVLAAVDDSELGEASAINDAASRVGGVIMIALVPALLGAGTSHDLVRPLAANYQAAMLVMAALSVSAAVITTLFVSRGRTPVRKLPAAAPRIHGCAVPTPTTAA</sequence>
<gene>
    <name evidence="10" type="ORF">EV646_114166</name>
</gene>
<keyword evidence="2" id="KW-0813">Transport</keyword>
<keyword evidence="3" id="KW-1003">Cell membrane</keyword>
<feature type="transmembrane region" description="Helical" evidence="8">
    <location>
        <begin position="291"/>
        <end position="314"/>
    </location>
</feature>
<feature type="transmembrane region" description="Helical" evidence="8">
    <location>
        <begin position="102"/>
        <end position="122"/>
    </location>
</feature>
<feature type="transmembrane region" description="Helical" evidence="8">
    <location>
        <begin position="380"/>
        <end position="407"/>
    </location>
</feature>
<dbReference type="Proteomes" id="UP000295573">
    <property type="component" value="Unassembled WGS sequence"/>
</dbReference>
<evidence type="ECO:0000256" key="8">
    <source>
        <dbReference type="SAM" id="Phobius"/>
    </source>
</evidence>
<feature type="transmembrane region" description="Helical" evidence="8">
    <location>
        <begin position="35"/>
        <end position="55"/>
    </location>
</feature>
<feature type="transmembrane region" description="Helical" evidence="8">
    <location>
        <begin position="428"/>
        <end position="445"/>
    </location>
</feature>
<evidence type="ECO:0000256" key="1">
    <source>
        <dbReference type="ARBA" id="ARBA00004651"/>
    </source>
</evidence>
<comment type="caution">
    <text evidence="10">The sequence shown here is derived from an EMBL/GenBank/DDBJ whole genome shotgun (WGS) entry which is preliminary data.</text>
</comment>
<proteinExistence type="predicted"/>
<feature type="transmembrane region" description="Helical" evidence="8">
    <location>
        <begin position="253"/>
        <end position="271"/>
    </location>
</feature>
<feature type="region of interest" description="Disordered" evidence="7">
    <location>
        <begin position="1"/>
        <end position="23"/>
    </location>
</feature>
<feature type="transmembrane region" description="Helical" evidence="8">
    <location>
        <begin position="222"/>
        <end position="241"/>
    </location>
</feature>
<dbReference type="Pfam" id="PF07690">
    <property type="entry name" value="MFS_1"/>
    <property type="match status" value="1"/>
</dbReference>
<feature type="transmembrane region" description="Helical" evidence="8">
    <location>
        <begin position="128"/>
        <end position="149"/>
    </location>
</feature>
<evidence type="ECO:0000313" key="10">
    <source>
        <dbReference type="EMBL" id="TCO42342.1"/>
    </source>
</evidence>
<keyword evidence="4 8" id="KW-0812">Transmembrane</keyword>
<feature type="transmembrane region" description="Helical" evidence="8">
    <location>
        <begin position="457"/>
        <end position="479"/>
    </location>
</feature>
<feature type="compositionally biased region" description="Basic and acidic residues" evidence="7">
    <location>
        <begin position="13"/>
        <end position="23"/>
    </location>
</feature>
<feature type="transmembrane region" description="Helical" evidence="8">
    <location>
        <begin position="191"/>
        <end position="210"/>
    </location>
</feature>
<evidence type="ECO:0000256" key="7">
    <source>
        <dbReference type="SAM" id="MobiDB-lite"/>
    </source>
</evidence>